<evidence type="ECO:0000256" key="14">
    <source>
        <dbReference type="RuleBase" id="RU003658"/>
    </source>
</evidence>
<dbReference type="Proteomes" id="UP000248132">
    <property type="component" value="Unassembled WGS sequence"/>
</dbReference>
<dbReference type="EC" id="5.3.1.16" evidence="5 12"/>
<evidence type="ECO:0000256" key="4">
    <source>
        <dbReference type="ARBA" id="ARBA00009667"/>
    </source>
</evidence>
<dbReference type="InterPro" id="IPR011060">
    <property type="entry name" value="RibuloseP-bd_barrel"/>
</dbReference>
<dbReference type="NCBIfam" id="TIGR00007">
    <property type="entry name" value="1-(5-phosphoribosyl)-5-[(5-phosphoribosylamino)methylideneamino]imidazole-4-carboxamide isomerase"/>
    <property type="match status" value="1"/>
</dbReference>
<organism evidence="15 16">
    <name type="scientific">Ruminiclostridium sufflavum DSM 19573</name>
    <dbReference type="NCBI Taxonomy" id="1121337"/>
    <lineage>
        <taxon>Bacteria</taxon>
        <taxon>Bacillati</taxon>
        <taxon>Bacillota</taxon>
        <taxon>Clostridia</taxon>
        <taxon>Eubacteriales</taxon>
        <taxon>Oscillospiraceae</taxon>
        <taxon>Ruminiclostridium</taxon>
    </lineage>
</organism>
<evidence type="ECO:0000256" key="8">
    <source>
        <dbReference type="ARBA" id="ARBA00022605"/>
    </source>
</evidence>
<dbReference type="GO" id="GO:0003949">
    <property type="term" value="F:1-(5-phosphoribosyl)-5-[(5-phosphoribosylamino)methylideneamino]imidazole-4-carboxamide isomerase activity"/>
    <property type="evidence" value="ECO:0007669"/>
    <property type="project" value="UniProtKB-UniRule"/>
</dbReference>
<evidence type="ECO:0000256" key="5">
    <source>
        <dbReference type="ARBA" id="ARBA00012550"/>
    </source>
</evidence>
<dbReference type="CDD" id="cd04732">
    <property type="entry name" value="HisA"/>
    <property type="match status" value="1"/>
</dbReference>
<dbReference type="InterPro" id="IPR006062">
    <property type="entry name" value="His_biosynth"/>
</dbReference>
<evidence type="ECO:0000313" key="16">
    <source>
        <dbReference type="Proteomes" id="UP000248132"/>
    </source>
</evidence>
<evidence type="ECO:0000256" key="10">
    <source>
        <dbReference type="ARBA" id="ARBA00023235"/>
    </source>
</evidence>
<evidence type="ECO:0000256" key="13">
    <source>
        <dbReference type="RuleBase" id="RU003657"/>
    </source>
</evidence>
<comment type="similarity">
    <text evidence="4 12 13">Belongs to the HisA/HisF family.</text>
</comment>
<keyword evidence="8 12" id="KW-0028">Amino-acid biosynthesis</keyword>
<evidence type="ECO:0000313" key="15">
    <source>
        <dbReference type="EMBL" id="PYG88132.1"/>
    </source>
</evidence>
<dbReference type="GO" id="GO:0000162">
    <property type="term" value="P:L-tryptophan biosynthetic process"/>
    <property type="evidence" value="ECO:0007669"/>
    <property type="project" value="TreeGrafter"/>
</dbReference>
<dbReference type="HAMAP" id="MF_01014">
    <property type="entry name" value="HisA"/>
    <property type="match status" value="1"/>
</dbReference>
<keyword evidence="9 12" id="KW-0368">Histidine biosynthesis</keyword>
<evidence type="ECO:0000256" key="11">
    <source>
        <dbReference type="ARBA" id="ARBA00030547"/>
    </source>
</evidence>
<dbReference type="UniPathway" id="UPA00031">
    <property type="reaction ID" value="UER00009"/>
</dbReference>
<protein>
    <recommendedName>
        <fullName evidence="6 12">1-(5-phosphoribosyl)-5-[(5-phosphoribosylamino)methylideneamino] imidazole-4-carboxamide isomerase</fullName>
        <ecNumber evidence="5 12">5.3.1.16</ecNumber>
    </recommendedName>
    <alternativeName>
        <fullName evidence="11 12">Phosphoribosylformimino-5-aminoimidazole carboxamide ribotide isomerase</fullName>
    </alternativeName>
</protein>
<keyword evidence="7 12" id="KW-0963">Cytoplasm</keyword>
<dbReference type="Gene3D" id="3.20.20.70">
    <property type="entry name" value="Aldolase class I"/>
    <property type="match status" value="1"/>
</dbReference>
<dbReference type="SUPFAM" id="SSF51366">
    <property type="entry name" value="Ribulose-phoshate binding barrel"/>
    <property type="match status" value="1"/>
</dbReference>
<dbReference type="Pfam" id="PF00977">
    <property type="entry name" value="His_biosynth"/>
    <property type="match status" value="1"/>
</dbReference>
<evidence type="ECO:0000256" key="7">
    <source>
        <dbReference type="ARBA" id="ARBA00022490"/>
    </source>
</evidence>
<keyword evidence="10 12" id="KW-0413">Isomerase</keyword>
<evidence type="ECO:0000256" key="9">
    <source>
        <dbReference type="ARBA" id="ARBA00023102"/>
    </source>
</evidence>
<dbReference type="InterPro" id="IPR006063">
    <property type="entry name" value="HisA_bact_arch"/>
</dbReference>
<dbReference type="PANTHER" id="PTHR43090:SF2">
    <property type="entry name" value="1-(5-PHOSPHORIBOSYL)-5-[(5-PHOSPHORIBOSYLAMINO)METHYLIDENEAMINO] IMIDAZOLE-4-CARBOXAMIDE ISOMERASE"/>
    <property type="match status" value="1"/>
</dbReference>
<dbReference type="NCBIfam" id="NF010112">
    <property type="entry name" value="PRK13585.1"/>
    <property type="match status" value="1"/>
</dbReference>
<reference evidence="15 16" key="1">
    <citation type="submission" date="2018-06" db="EMBL/GenBank/DDBJ databases">
        <title>Genomic Encyclopedia of Type Strains, Phase I: the one thousand microbial genomes (KMG-I) project.</title>
        <authorList>
            <person name="Kyrpides N."/>
        </authorList>
    </citation>
    <scope>NUCLEOTIDE SEQUENCE [LARGE SCALE GENOMIC DNA]</scope>
    <source>
        <strain evidence="15 16">DSM 19573</strain>
    </source>
</reference>
<feature type="active site" description="Proton donor" evidence="12">
    <location>
        <position position="132"/>
    </location>
</feature>
<dbReference type="PANTHER" id="PTHR43090">
    <property type="entry name" value="1-(5-PHOSPHORIBOSYL)-5-[(5-PHOSPHORIBOSYLAMINO)METHYLIDENEAMINO] IMIDAZOLE-4-CARBOXAMIDE ISOMERASE"/>
    <property type="match status" value="1"/>
</dbReference>
<evidence type="ECO:0000256" key="6">
    <source>
        <dbReference type="ARBA" id="ARBA00018464"/>
    </source>
</evidence>
<comment type="caution">
    <text evidence="15">The sequence shown here is derived from an EMBL/GenBank/DDBJ whole genome shotgun (WGS) entry which is preliminary data.</text>
</comment>
<keyword evidence="16" id="KW-1185">Reference proteome</keyword>
<dbReference type="GO" id="GO:0000105">
    <property type="term" value="P:L-histidine biosynthetic process"/>
    <property type="evidence" value="ECO:0007669"/>
    <property type="project" value="UniProtKB-UniRule"/>
</dbReference>
<dbReference type="AlphaFoldDB" id="A0A318XQG6"/>
<dbReference type="InterPro" id="IPR044524">
    <property type="entry name" value="Isoase_HisA-like"/>
</dbReference>
<comment type="subcellular location">
    <subcellularLocation>
        <location evidence="2 12 14">Cytoplasm</location>
    </subcellularLocation>
</comment>
<dbReference type="FunFam" id="3.20.20.70:FF:000009">
    <property type="entry name" value="1-(5-phosphoribosyl)-5-[(5-phosphoribosylamino)methylideneamino] imidazole-4-carboxamide isomerase"/>
    <property type="match status" value="1"/>
</dbReference>
<dbReference type="GO" id="GO:0005737">
    <property type="term" value="C:cytoplasm"/>
    <property type="evidence" value="ECO:0007669"/>
    <property type="project" value="UniProtKB-SubCell"/>
</dbReference>
<gene>
    <name evidence="12" type="primary">hisA</name>
    <name evidence="15" type="ORF">LY28_01463</name>
</gene>
<evidence type="ECO:0000256" key="12">
    <source>
        <dbReference type="HAMAP-Rule" id="MF_01014"/>
    </source>
</evidence>
<feature type="active site" description="Proton acceptor" evidence="12">
    <location>
        <position position="11"/>
    </location>
</feature>
<name>A0A318XQG6_9FIRM</name>
<evidence type="ECO:0000256" key="1">
    <source>
        <dbReference type="ARBA" id="ARBA00000901"/>
    </source>
</evidence>
<comment type="catalytic activity">
    <reaction evidence="1 12 14">
        <text>1-(5-phospho-beta-D-ribosyl)-5-[(5-phospho-beta-D-ribosylamino)methylideneamino]imidazole-4-carboxamide = 5-[(5-phospho-1-deoxy-D-ribulos-1-ylimino)methylamino]-1-(5-phospho-beta-D-ribosyl)imidazole-4-carboxamide</text>
        <dbReference type="Rhea" id="RHEA:15469"/>
        <dbReference type="ChEBI" id="CHEBI:58435"/>
        <dbReference type="ChEBI" id="CHEBI:58525"/>
        <dbReference type="EC" id="5.3.1.16"/>
    </reaction>
</comment>
<sequence>MNKMIIYPAIDIINGKCVRLQQGSYSDVTIFGDSPLEMAMKWEGLGAQFLHLVDLDGARSGSSENGELIRQIAGKLTIPVQLGGGIRSLDTIEGIISSGVNRVILGTSAVNDPEMLKLAIKEYKERIVAGIDAKDGMVAIHGWEKTSDFTAVDFARKIEALGVKTIIYTDIARDGMLKGPNLEAMSEMASSVGIDVIASGGVSCLKDITNLKCTGVSGVIVGKALYTGNIDLKEAIESLKE</sequence>
<dbReference type="EMBL" id="QKMR01000007">
    <property type="protein sequence ID" value="PYG88132.1"/>
    <property type="molecule type" value="Genomic_DNA"/>
</dbReference>
<comment type="pathway">
    <text evidence="3 12 14">Amino-acid biosynthesis; L-histidine biosynthesis; L-histidine from 5-phospho-alpha-D-ribose 1-diphosphate: step 4/9.</text>
</comment>
<accession>A0A318XQG6</accession>
<dbReference type="InterPro" id="IPR023016">
    <property type="entry name" value="HisA/PriA"/>
</dbReference>
<proteinExistence type="inferred from homology"/>
<evidence type="ECO:0000256" key="2">
    <source>
        <dbReference type="ARBA" id="ARBA00004496"/>
    </source>
</evidence>
<evidence type="ECO:0000256" key="3">
    <source>
        <dbReference type="ARBA" id="ARBA00005133"/>
    </source>
</evidence>
<dbReference type="InterPro" id="IPR013785">
    <property type="entry name" value="Aldolase_TIM"/>
</dbReference>